<evidence type="ECO:0000313" key="3">
    <source>
        <dbReference type="Proteomes" id="UP001142055"/>
    </source>
</evidence>
<reference evidence="2" key="1">
    <citation type="submission" date="2022-12" db="EMBL/GenBank/DDBJ databases">
        <title>Genome assemblies of Blomia tropicalis.</title>
        <authorList>
            <person name="Cui Y."/>
        </authorList>
    </citation>
    <scope>NUCLEOTIDE SEQUENCE</scope>
    <source>
        <tissue evidence="2">Adult mites</tissue>
    </source>
</reference>
<dbReference type="EMBL" id="JAPWDV010000002">
    <property type="protein sequence ID" value="KAJ6219757.1"/>
    <property type="molecule type" value="Genomic_DNA"/>
</dbReference>
<evidence type="ECO:0000256" key="1">
    <source>
        <dbReference type="SAM" id="MobiDB-lite"/>
    </source>
</evidence>
<feature type="region of interest" description="Disordered" evidence="1">
    <location>
        <begin position="1"/>
        <end position="40"/>
    </location>
</feature>
<comment type="caution">
    <text evidence="2">The sequence shown here is derived from an EMBL/GenBank/DDBJ whole genome shotgun (WGS) entry which is preliminary data.</text>
</comment>
<dbReference type="Proteomes" id="UP001142055">
    <property type="component" value="Chromosome 2"/>
</dbReference>
<dbReference type="AlphaFoldDB" id="A0A9Q0M6C8"/>
<sequence>MDHNQQKITLPESIGSPQKYKSPSPKRISTKSINKTPKMSIPLYRKMSKDLLMAPKKKFPSSRRLTKTAKAHKCDDERLKTAFNDNGAMVNDGPRSNHRRNNVCIDLFKVKMSQVYPGGSSLEIDC</sequence>
<name>A0A9Q0M6C8_BLOTA</name>
<evidence type="ECO:0000313" key="2">
    <source>
        <dbReference type="EMBL" id="KAJ6219757.1"/>
    </source>
</evidence>
<organism evidence="2 3">
    <name type="scientific">Blomia tropicalis</name>
    <name type="common">Mite</name>
    <dbReference type="NCBI Taxonomy" id="40697"/>
    <lineage>
        <taxon>Eukaryota</taxon>
        <taxon>Metazoa</taxon>
        <taxon>Ecdysozoa</taxon>
        <taxon>Arthropoda</taxon>
        <taxon>Chelicerata</taxon>
        <taxon>Arachnida</taxon>
        <taxon>Acari</taxon>
        <taxon>Acariformes</taxon>
        <taxon>Sarcoptiformes</taxon>
        <taxon>Astigmata</taxon>
        <taxon>Glycyphagoidea</taxon>
        <taxon>Echimyopodidae</taxon>
        <taxon>Blomia</taxon>
    </lineage>
</organism>
<accession>A0A9Q0M6C8</accession>
<gene>
    <name evidence="2" type="ORF">RDWZM_005569</name>
</gene>
<keyword evidence="3" id="KW-1185">Reference proteome</keyword>
<protein>
    <submittedName>
        <fullName evidence="2">Uncharacterized protein</fullName>
    </submittedName>
</protein>
<proteinExistence type="predicted"/>